<feature type="transmembrane region" description="Helical" evidence="7">
    <location>
        <begin position="118"/>
        <end position="135"/>
    </location>
</feature>
<keyword evidence="5 7" id="KW-1133">Transmembrane helix</keyword>
<feature type="transmembrane region" description="Helical" evidence="7">
    <location>
        <begin position="80"/>
        <end position="106"/>
    </location>
</feature>
<dbReference type="InterPro" id="IPR014047">
    <property type="entry name" value="Chr_Tranpt_l_chain"/>
</dbReference>
<dbReference type="InterPro" id="IPR003370">
    <property type="entry name" value="Chromate_transpt"/>
</dbReference>
<organism evidence="8 9">
    <name type="scientific">Reichenbachiella agarivorans</name>
    <dbReference type="NCBI Taxonomy" id="2979464"/>
    <lineage>
        <taxon>Bacteria</taxon>
        <taxon>Pseudomonadati</taxon>
        <taxon>Bacteroidota</taxon>
        <taxon>Cytophagia</taxon>
        <taxon>Cytophagales</taxon>
        <taxon>Reichenbachiellaceae</taxon>
        <taxon>Reichenbachiella</taxon>
    </lineage>
</organism>
<feature type="transmembrane region" description="Helical" evidence="7">
    <location>
        <begin position="225"/>
        <end position="244"/>
    </location>
</feature>
<keyword evidence="3" id="KW-1003">Cell membrane</keyword>
<evidence type="ECO:0000256" key="3">
    <source>
        <dbReference type="ARBA" id="ARBA00022475"/>
    </source>
</evidence>
<dbReference type="Pfam" id="PF02417">
    <property type="entry name" value="Chromate_transp"/>
    <property type="match status" value="2"/>
</dbReference>
<dbReference type="PANTHER" id="PTHR33567:SF3">
    <property type="entry name" value="CHROMATE ION TRANSPORTER (EUROFUNG)"/>
    <property type="match status" value="1"/>
</dbReference>
<feature type="transmembrane region" description="Helical" evidence="7">
    <location>
        <begin position="367"/>
        <end position="399"/>
    </location>
</feature>
<dbReference type="EMBL" id="CP106679">
    <property type="protein sequence ID" value="UXP33598.1"/>
    <property type="molecule type" value="Genomic_DNA"/>
</dbReference>
<evidence type="ECO:0000256" key="4">
    <source>
        <dbReference type="ARBA" id="ARBA00022692"/>
    </source>
</evidence>
<evidence type="ECO:0000256" key="2">
    <source>
        <dbReference type="ARBA" id="ARBA00005262"/>
    </source>
</evidence>
<keyword evidence="9" id="KW-1185">Reference proteome</keyword>
<name>A0ABY6CW30_9BACT</name>
<feature type="transmembrane region" description="Helical" evidence="7">
    <location>
        <begin position="336"/>
        <end position="355"/>
    </location>
</feature>
<protein>
    <submittedName>
        <fullName evidence="8">Chromate efflux transporter</fullName>
    </submittedName>
</protein>
<accession>A0ABY6CW30</accession>
<evidence type="ECO:0000313" key="9">
    <source>
        <dbReference type="Proteomes" id="UP001065174"/>
    </source>
</evidence>
<feature type="transmembrane region" description="Helical" evidence="7">
    <location>
        <begin position="264"/>
        <end position="283"/>
    </location>
</feature>
<keyword evidence="6 7" id="KW-0472">Membrane</keyword>
<dbReference type="PIRSF" id="PIRSF004810">
    <property type="entry name" value="ChrA"/>
    <property type="match status" value="1"/>
</dbReference>
<dbReference type="PANTHER" id="PTHR33567">
    <property type="entry name" value="CHROMATE ION TRANSPORTER (EUROFUNG)"/>
    <property type="match status" value="1"/>
</dbReference>
<dbReference type="RefSeq" id="WP_262311027.1">
    <property type="nucleotide sequence ID" value="NZ_CP106679.1"/>
</dbReference>
<evidence type="ECO:0000256" key="1">
    <source>
        <dbReference type="ARBA" id="ARBA00004651"/>
    </source>
</evidence>
<sequence>MTIRKVRYYIFLKDVIVLAVTAFGGPQAHFGMMLDMLVKKRRYLDEQEFIELHALCQFLPGPTSTQTLTAIGFKVGGPNLAYLTLLVWIIPAFLVMSTAGVMISSLESYDISLEFTRFIQPMAVGIVSYSAFLIIKKVIHTKLAVGLMLMSAVCSFLIRTPYVFPALILVGGAITAFDYKRHEKEPRNKIEIQWSNFFLWAGVLVGAALVGAVTKWRGIDLFENFYRIGSLIFGGGQVLVPHLYTEFVEFKRYLSSEEFLSGYALVQAVPGPVFSFAGFVGAVSMRDYGITGQYLGGFLSAVGVFLPGAFLIFFVIRFWDELKKFRIVKASLDGINAVSAGMIIAAALLLSLPLFNTNMVSTESSYLNIGIIVSTFLVLTFTKIPTPILIIAGLILGIVL</sequence>
<comment type="subcellular location">
    <subcellularLocation>
        <location evidence="1">Cell membrane</location>
        <topology evidence="1">Multi-pass membrane protein</topology>
    </subcellularLocation>
</comment>
<evidence type="ECO:0000256" key="5">
    <source>
        <dbReference type="ARBA" id="ARBA00022989"/>
    </source>
</evidence>
<feature type="transmembrane region" description="Helical" evidence="7">
    <location>
        <begin position="147"/>
        <end position="174"/>
    </location>
</feature>
<dbReference type="Proteomes" id="UP001065174">
    <property type="component" value="Chromosome"/>
</dbReference>
<evidence type="ECO:0000313" key="8">
    <source>
        <dbReference type="EMBL" id="UXP33598.1"/>
    </source>
</evidence>
<evidence type="ECO:0000256" key="7">
    <source>
        <dbReference type="SAM" id="Phobius"/>
    </source>
</evidence>
<feature type="transmembrane region" description="Helical" evidence="7">
    <location>
        <begin position="15"/>
        <end position="34"/>
    </location>
</feature>
<evidence type="ECO:0000256" key="6">
    <source>
        <dbReference type="ARBA" id="ARBA00023136"/>
    </source>
</evidence>
<gene>
    <name evidence="8" type="primary">chrA</name>
    <name evidence="8" type="ORF">N6H18_06475</name>
</gene>
<comment type="similarity">
    <text evidence="2">Belongs to the chromate ion transporter (CHR) (TC 2.A.51) family.</text>
</comment>
<feature type="transmembrane region" description="Helical" evidence="7">
    <location>
        <begin position="194"/>
        <end position="213"/>
    </location>
</feature>
<reference evidence="8" key="1">
    <citation type="submission" date="2022-09" db="EMBL/GenBank/DDBJ databases">
        <title>Comparative genomics and taxonomic characterization of three novel marine species of genus Reichenbachiella exhibiting antioxidant and polysaccharide degradation activities.</title>
        <authorList>
            <person name="Muhammad N."/>
            <person name="Lee Y.-J."/>
            <person name="Ko J."/>
            <person name="Kim S.-G."/>
        </authorList>
    </citation>
    <scope>NUCLEOTIDE SEQUENCE</scope>
    <source>
        <strain evidence="8">BKB1-1</strain>
    </source>
</reference>
<proteinExistence type="inferred from homology"/>
<feature type="transmembrane region" description="Helical" evidence="7">
    <location>
        <begin position="295"/>
        <end position="316"/>
    </location>
</feature>
<dbReference type="NCBIfam" id="TIGR00937">
    <property type="entry name" value="2A51"/>
    <property type="match status" value="1"/>
</dbReference>
<keyword evidence="4 7" id="KW-0812">Transmembrane</keyword>